<gene>
    <name evidence="1" type="ORF">HAP48_018670</name>
</gene>
<name>A0A974A1S9_9BRAD</name>
<proteinExistence type="predicted"/>
<dbReference type="InterPro" id="IPR005564">
    <property type="entry name" value="Major_capsid_GpE"/>
</dbReference>
<dbReference type="EMBL" id="JAAOLE020000001">
    <property type="protein sequence ID" value="NVI44937.1"/>
    <property type="molecule type" value="Genomic_DNA"/>
</dbReference>
<protein>
    <submittedName>
        <fullName evidence="1">Major capsid protein</fullName>
    </submittedName>
</protein>
<accession>A0A974A1S9</accession>
<dbReference type="RefSeq" id="WP_166204361.1">
    <property type="nucleotide sequence ID" value="NZ_CP088285.1"/>
</dbReference>
<organism evidence="1">
    <name type="scientific">Bradyrhizobium septentrionale</name>
    <dbReference type="NCBI Taxonomy" id="1404411"/>
    <lineage>
        <taxon>Bacteria</taxon>
        <taxon>Pseudomonadati</taxon>
        <taxon>Pseudomonadota</taxon>
        <taxon>Alphaproteobacteria</taxon>
        <taxon>Hyphomicrobiales</taxon>
        <taxon>Nitrobacteraceae</taxon>
        <taxon>Bradyrhizobium</taxon>
    </lineage>
</organism>
<reference evidence="1" key="1">
    <citation type="submission" date="2020-06" db="EMBL/GenBank/DDBJ databases">
        <title>Whole Genome Sequence of Bradyrhizobium sp. Strain 1S1.</title>
        <authorList>
            <person name="Bromfield E.S.P."/>
            <person name="Cloutier S."/>
        </authorList>
    </citation>
    <scope>NUCLEOTIDE SEQUENCE [LARGE SCALE GENOMIC DNA]</scope>
    <source>
        <strain evidence="1">1S1</strain>
    </source>
</reference>
<comment type="caution">
    <text evidence="1">The sequence shown here is derived from an EMBL/GenBank/DDBJ whole genome shotgun (WGS) entry which is preliminary data.</text>
</comment>
<sequence>MLDVFHTDAFTIVSLTDAINKMLFVPGYLGSIGLFTEGSINTTAVAIEEQNGIIRLVPPTPRGAPGVTIDKTKRALRLLSVPHFEVNDAVMAEEVQNIRPFGEETGEQAVMAKVADRLQTAGQSFEATMEYSRVGAVLGVVTYADGSTLNLYTEFGVAGPPADIDFNLDAATPAPGTLRQQCAAVIRTMANSLGGTPLMGVGCICGDHFYDGLIAHPEVRQTYLNTQAAAELRQGYVNGGLAFGSFPFGGIEWTNYRGSVGGTAFVDSEHAYFYPIGVPGLFRTVYAPADYIETVNTMGRPRYVKQYDMPNGKGIHLDTQQNALNYCTQPSALLRGKYT</sequence>
<evidence type="ECO:0000313" key="1">
    <source>
        <dbReference type="EMBL" id="NVI44937.1"/>
    </source>
</evidence>
<dbReference type="AlphaFoldDB" id="A0A974A1S9"/>
<dbReference type="Pfam" id="PF03864">
    <property type="entry name" value="Phage_cap_E"/>
    <property type="match status" value="1"/>
</dbReference>